<dbReference type="EMBL" id="GL433861">
    <property type="protein sequence ID" value="EFN51737.1"/>
    <property type="molecule type" value="Genomic_DNA"/>
</dbReference>
<dbReference type="KEGG" id="cvr:CHLNCDRAFT_139939"/>
<dbReference type="AlphaFoldDB" id="E1ZR90"/>
<evidence type="ECO:0000256" key="2">
    <source>
        <dbReference type="SAM" id="Phobius"/>
    </source>
</evidence>
<gene>
    <name evidence="3" type="ORF">CHLNCDRAFT_139939</name>
</gene>
<accession>E1ZR90</accession>
<dbReference type="RefSeq" id="XP_005843839.1">
    <property type="nucleotide sequence ID" value="XM_005843777.1"/>
</dbReference>
<dbReference type="Proteomes" id="UP000008141">
    <property type="component" value="Unassembled WGS sequence"/>
</dbReference>
<feature type="region of interest" description="Disordered" evidence="1">
    <location>
        <begin position="21"/>
        <end position="48"/>
    </location>
</feature>
<evidence type="ECO:0000256" key="1">
    <source>
        <dbReference type="SAM" id="MobiDB-lite"/>
    </source>
</evidence>
<organism evidence="4">
    <name type="scientific">Chlorella variabilis</name>
    <name type="common">Green alga</name>
    <dbReference type="NCBI Taxonomy" id="554065"/>
    <lineage>
        <taxon>Eukaryota</taxon>
        <taxon>Viridiplantae</taxon>
        <taxon>Chlorophyta</taxon>
        <taxon>core chlorophytes</taxon>
        <taxon>Trebouxiophyceae</taxon>
        <taxon>Chlorellales</taxon>
        <taxon>Chlorellaceae</taxon>
        <taxon>Chlorella clade</taxon>
        <taxon>Chlorella</taxon>
    </lineage>
</organism>
<dbReference type="GeneID" id="17351137"/>
<sequence>MRQQYCQQWGLTVSADETKAMQLSGGGSHDTEKNRAAGPQHGSRKFSSSATGMEAVGMQLNLDEPQPIGMAALRNAGGNASWSSCYQLPLAKPAAYPREPPTSMRVRSGPGHGVGYLLLALVLFTLKDAAKRGRLGASTFRELNIGVAVVGITGALNLAAGMQASLGASAGYIVQGKLAASKVAVVGATAGLALYNYFCAKK</sequence>
<keyword evidence="2" id="KW-0472">Membrane</keyword>
<reference evidence="3 4" key="1">
    <citation type="journal article" date="2010" name="Plant Cell">
        <title>The Chlorella variabilis NC64A genome reveals adaptation to photosymbiosis, coevolution with viruses, and cryptic sex.</title>
        <authorList>
            <person name="Blanc G."/>
            <person name="Duncan G."/>
            <person name="Agarkova I."/>
            <person name="Borodovsky M."/>
            <person name="Gurnon J."/>
            <person name="Kuo A."/>
            <person name="Lindquist E."/>
            <person name="Lucas S."/>
            <person name="Pangilinan J."/>
            <person name="Polle J."/>
            <person name="Salamov A."/>
            <person name="Terry A."/>
            <person name="Yamada T."/>
            <person name="Dunigan D.D."/>
            <person name="Grigoriev I.V."/>
            <person name="Claverie J.M."/>
            <person name="Van Etten J.L."/>
        </authorList>
    </citation>
    <scope>NUCLEOTIDE SEQUENCE [LARGE SCALE GENOMIC DNA]</scope>
    <source>
        <strain evidence="3 4">NC64A</strain>
    </source>
</reference>
<name>E1ZR90_CHLVA</name>
<proteinExistence type="predicted"/>
<evidence type="ECO:0000313" key="3">
    <source>
        <dbReference type="EMBL" id="EFN51737.1"/>
    </source>
</evidence>
<feature type="transmembrane region" description="Helical" evidence="2">
    <location>
        <begin position="179"/>
        <end position="198"/>
    </location>
</feature>
<dbReference type="OrthoDB" id="513665at2759"/>
<feature type="transmembrane region" description="Helical" evidence="2">
    <location>
        <begin position="147"/>
        <end position="173"/>
    </location>
</feature>
<keyword evidence="4" id="KW-1185">Reference proteome</keyword>
<keyword evidence="2" id="KW-0812">Transmembrane</keyword>
<evidence type="ECO:0000313" key="4">
    <source>
        <dbReference type="Proteomes" id="UP000008141"/>
    </source>
</evidence>
<dbReference type="InParanoid" id="E1ZR90"/>
<protein>
    <submittedName>
        <fullName evidence="3">Expressed protein</fullName>
    </submittedName>
</protein>
<keyword evidence="2" id="KW-1133">Transmembrane helix</keyword>